<proteinExistence type="predicted"/>
<dbReference type="CTD" id="318102"/>
<dbReference type="AlphaFoldDB" id="A0A8I6RHD9"/>
<feature type="domain" description="Nose resistant-to-fluoxetine protein N-terminal" evidence="2">
    <location>
        <begin position="56"/>
        <end position="197"/>
    </location>
</feature>
<feature type="transmembrane region" description="Helical" evidence="1">
    <location>
        <begin position="450"/>
        <end position="472"/>
    </location>
</feature>
<keyword evidence="1" id="KW-1133">Transmembrane helix</keyword>
<feature type="transmembrane region" description="Helical" evidence="1">
    <location>
        <begin position="492"/>
        <end position="514"/>
    </location>
</feature>
<dbReference type="KEGG" id="clec:106664355"/>
<dbReference type="InterPro" id="IPR006621">
    <property type="entry name" value="Nose-resist-to-fluoxetine_N"/>
</dbReference>
<dbReference type="Pfam" id="PF01757">
    <property type="entry name" value="Acyl_transf_3"/>
    <property type="match status" value="1"/>
</dbReference>
<keyword evidence="4" id="KW-1185">Reference proteome</keyword>
<dbReference type="Pfam" id="PF20146">
    <property type="entry name" value="NRF"/>
    <property type="match status" value="1"/>
</dbReference>
<dbReference type="OMA" id="CQVRDQR"/>
<dbReference type="InterPro" id="IPR052728">
    <property type="entry name" value="O2_lipid_transport_reg"/>
</dbReference>
<dbReference type="GO" id="GO:0016747">
    <property type="term" value="F:acyltransferase activity, transferring groups other than amino-acyl groups"/>
    <property type="evidence" value="ECO:0007669"/>
    <property type="project" value="InterPro"/>
</dbReference>
<evidence type="ECO:0000313" key="4">
    <source>
        <dbReference type="Proteomes" id="UP000494040"/>
    </source>
</evidence>
<dbReference type="PANTHER" id="PTHR11161:SF4">
    <property type="entry name" value="DROP DEAD"/>
    <property type="match status" value="1"/>
</dbReference>
<evidence type="ECO:0000313" key="3">
    <source>
        <dbReference type="EnsemblMetazoa" id="XP_014245510.1"/>
    </source>
</evidence>
<organism evidence="3 4">
    <name type="scientific">Cimex lectularius</name>
    <name type="common">Bed bug</name>
    <name type="synonym">Acanthia lectularia</name>
    <dbReference type="NCBI Taxonomy" id="79782"/>
    <lineage>
        <taxon>Eukaryota</taxon>
        <taxon>Metazoa</taxon>
        <taxon>Ecdysozoa</taxon>
        <taxon>Arthropoda</taxon>
        <taxon>Hexapoda</taxon>
        <taxon>Insecta</taxon>
        <taxon>Pterygota</taxon>
        <taxon>Neoptera</taxon>
        <taxon>Paraneoptera</taxon>
        <taxon>Hemiptera</taxon>
        <taxon>Heteroptera</taxon>
        <taxon>Panheteroptera</taxon>
        <taxon>Cimicomorpha</taxon>
        <taxon>Cimicidae</taxon>
        <taxon>Cimex</taxon>
    </lineage>
</organism>
<accession>A0A8I6RHD9</accession>
<feature type="transmembrane region" description="Helical" evidence="1">
    <location>
        <begin position="214"/>
        <end position="237"/>
    </location>
</feature>
<dbReference type="InterPro" id="IPR002656">
    <property type="entry name" value="Acyl_transf_3_dom"/>
</dbReference>
<dbReference type="OrthoDB" id="4794873at2759"/>
<dbReference type="PANTHER" id="PTHR11161">
    <property type="entry name" value="O-ACYLTRANSFERASE"/>
    <property type="match status" value="1"/>
</dbReference>
<evidence type="ECO:0000259" key="2">
    <source>
        <dbReference type="SMART" id="SM00703"/>
    </source>
</evidence>
<feature type="transmembrane region" description="Helical" evidence="1">
    <location>
        <begin position="425"/>
        <end position="443"/>
    </location>
</feature>
<feature type="transmembrane region" description="Helical" evidence="1">
    <location>
        <begin position="362"/>
        <end position="381"/>
    </location>
</feature>
<name>A0A8I6RHD9_CIMLE</name>
<feature type="transmembrane region" description="Helical" evidence="1">
    <location>
        <begin position="526"/>
        <end position="543"/>
    </location>
</feature>
<dbReference type="SMART" id="SM00703">
    <property type="entry name" value="NRF"/>
    <property type="match status" value="1"/>
</dbReference>
<dbReference type="EnsemblMetazoa" id="XM_014390024.2">
    <property type="protein sequence ID" value="XP_014245510.1"/>
    <property type="gene ID" value="LOC106664355"/>
</dbReference>
<keyword evidence="1" id="KW-0812">Transmembrane</keyword>
<dbReference type="GeneID" id="106664355"/>
<keyword evidence="1" id="KW-0472">Membrane</keyword>
<protein>
    <recommendedName>
        <fullName evidence="2">Nose resistant-to-fluoxetine protein N-terminal domain-containing protein</fullName>
    </recommendedName>
</protein>
<feature type="transmembrane region" description="Helical" evidence="1">
    <location>
        <begin position="563"/>
        <end position="582"/>
    </location>
</feature>
<dbReference type="RefSeq" id="XP_014245510.1">
    <property type="nucleotide sequence ID" value="XM_014390024.2"/>
</dbReference>
<evidence type="ECO:0000256" key="1">
    <source>
        <dbReference type="SAM" id="Phobius"/>
    </source>
</evidence>
<reference evidence="3" key="1">
    <citation type="submission" date="2022-01" db="UniProtKB">
        <authorList>
            <consortium name="EnsemblMetazoa"/>
        </authorList>
    </citation>
    <scope>IDENTIFICATION</scope>
</reference>
<sequence length="684" mass="77443">MFLLYLLIPAALATVDFNATEVFHDDIPDNQDGAPSALPKKLFSFSPPFAPIDSSNEACRNESLTYLTNLYRFDLNAVMMYDATAKLPSGLLRGNVNQFGDFDLCLSAEGKYCLTYIDLKLAGTDFHALTEAHTLIHSHHAFRGTVKDPGHRVPRFSSIHWAVCVPKSCSTTDVEDSMSKVADDLSSGTGLKASVKVFPEMCQVASTEQVATSAWVVGTLFLVIIGFCFLATGADFFKLEETSIGMDLLICFSLKKNCKKLFSTEVAPDDISSVHGIRFLNAIMLYISHKSMALFYNPYMNRTIMAEALGKPWTVVARAASLYTDPFIMMSGLLTSHSLGKQYQRTKKIDVPREFLSRFMRLLPTLGALILFCTFILPYLGSGPQWPLVIEHHATLCKQYWWRNMLLIHNYFGFQNMCLTHTHHIGIDTQLFLVSPLLIYIVNKWPKQGLLTLLIIGVLSTLLRLYAVYYRQLNLYVYFGNSISQMFDTADYSYILPTHRATVYVMGIALGYVLRQWGRDVKLKNSQLALGWMLAICSLYQCVVQPSKMGDRFYVYDTTDAVMYAGFAPITWCLVFSWVIFTTHTGNGVSFITELSTWKGWQITTRLSYTFYLTQFPVFFYNVGRVRSTDYYSIQLLFDIKETACVVLASIALTLFIEMPFQNIRSVILKKPPAQLKNIEKKIE</sequence>
<dbReference type="Proteomes" id="UP000494040">
    <property type="component" value="Unassembled WGS sequence"/>
</dbReference>